<evidence type="ECO:0000313" key="1">
    <source>
        <dbReference type="EMBL" id="ESA15397.1"/>
    </source>
</evidence>
<organism evidence="1">
    <name type="scientific">Rhizophagus irregularis (strain DAOM 181602 / DAOM 197198 / MUCL 43194)</name>
    <name type="common">Arbuscular mycorrhizal fungus</name>
    <name type="synonym">Glomus intraradices</name>
    <dbReference type="NCBI Taxonomy" id="747089"/>
    <lineage>
        <taxon>Eukaryota</taxon>
        <taxon>Fungi</taxon>
        <taxon>Fungi incertae sedis</taxon>
        <taxon>Mucoromycota</taxon>
        <taxon>Glomeromycotina</taxon>
        <taxon>Glomeromycetes</taxon>
        <taxon>Glomerales</taxon>
        <taxon>Glomeraceae</taxon>
        <taxon>Rhizophagus</taxon>
    </lineage>
</organism>
<dbReference type="EMBL" id="KI282039">
    <property type="protein sequence ID" value="ESA15397.1"/>
    <property type="molecule type" value="Genomic_DNA"/>
</dbReference>
<name>U9U6S9_RHIID</name>
<reference evidence="1" key="1">
    <citation type="submission" date="2013-07" db="EMBL/GenBank/DDBJ databases">
        <title>The genome of an arbuscular mycorrhizal fungus provides insights into the evolution of the oldest plant symbiosis.</title>
        <authorList>
            <consortium name="DOE Joint Genome Institute"/>
            <person name="Tisserant E."/>
            <person name="Malbreil M."/>
            <person name="Kuo A."/>
            <person name="Kohler A."/>
            <person name="Symeonidi A."/>
            <person name="Balestrini R."/>
            <person name="Charron P."/>
            <person name="Duensing N."/>
            <person name="Frei-dit-Frey N."/>
            <person name="Gianinazzi-Pearson V."/>
            <person name="Gilbert B."/>
            <person name="Handa Y."/>
            <person name="Hijri M."/>
            <person name="Kaul R."/>
            <person name="Kawaguchi M."/>
            <person name="Krajinski F."/>
            <person name="Lammers P."/>
            <person name="Lapierre D."/>
            <person name="Masclaux F.G."/>
            <person name="Murat C."/>
            <person name="Morin E."/>
            <person name="Ndikumana S."/>
            <person name="Pagni M."/>
            <person name="Petitpierre D."/>
            <person name="Requena N."/>
            <person name="Rosikiewicz P."/>
            <person name="Riley R."/>
            <person name="Saito K."/>
            <person name="San Clemente H."/>
            <person name="Shapiro H."/>
            <person name="van Tuinen D."/>
            <person name="Becard G."/>
            <person name="Bonfante P."/>
            <person name="Paszkowski U."/>
            <person name="Shachar-Hill Y."/>
            <person name="Young J.P."/>
            <person name="Sanders I.R."/>
            <person name="Henrissat B."/>
            <person name="Rensing S.A."/>
            <person name="Grigoriev I.V."/>
            <person name="Corradi N."/>
            <person name="Roux C."/>
            <person name="Martin F."/>
        </authorList>
    </citation>
    <scope>NUCLEOTIDE SEQUENCE</scope>
    <source>
        <strain evidence="1">DAOM 197198</strain>
    </source>
</reference>
<protein>
    <submittedName>
        <fullName evidence="1">Uncharacterized protein</fullName>
    </submittedName>
</protein>
<gene>
    <name evidence="1" type="ORF">GLOINDRAFT_322239</name>
</gene>
<dbReference type="AlphaFoldDB" id="U9U6S9"/>
<proteinExistence type="predicted"/>
<dbReference type="VEuPathDB" id="FungiDB:RhiirFUN_001860"/>
<dbReference type="HOGENOM" id="CLU_921796_0_0_1"/>
<sequence>MDITLKKILVVNYIEGDDEFILGNDFIRDFDVEIEDVYDKQLLRQLKFTVQLNEIDDYIHNDFDNINDEATSSISAGSNAVRKRRMKEKNVDDLTHHDDAYASSADNVAEQNNNINSRTSRTSTLKNFVETVRNTFTKHYYCMIVAFIIFLGTISSIPDERCKYSIDRTNWITNEDCEVKCLSKAYHLIFKDDVDWLITLENDAASLNTLVFYVVINIPRTIYVPSVFWSPKLKNLIKFHIYSSRFKPTHVTHGKRFVSHQTSSGSRAYNIFKQRSNTPFGQNLPIFNTVSEVATLPPQILI</sequence>
<accession>U9U6S9</accession>